<evidence type="ECO:0000256" key="1">
    <source>
        <dbReference type="ARBA" id="ARBA00008638"/>
    </source>
</evidence>
<keyword evidence="7" id="KW-1185">Reference proteome</keyword>
<feature type="domain" description="Cyclin-like" evidence="5">
    <location>
        <begin position="185"/>
        <end position="271"/>
    </location>
</feature>
<dbReference type="EMBL" id="NHZQ01000289">
    <property type="protein sequence ID" value="PSK44184.1"/>
    <property type="molecule type" value="Genomic_DNA"/>
</dbReference>
<dbReference type="InterPro" id="IPR043198">
    <property type="entry name" value="Cyclin/Ssn8"/>
</dbReference>
<evidence type="ECO:0000259" key="5">
    <source>
        <dbReference type="SMART" id="SM00385"/>
    </source>
</evidence>
<evidence type="ECO:0000256" key="4">
    <source>
        <dbReference type="SAM" id="MobiDB-lite"/>
    </source>
</evidence>
<accession>A0A2P7Z7J0</accession>
<dbReference type="OrthoDB" id="25002at2759"/>
<dbReference type="CDD" id="cd20545">
    <property type="entry name" value="CYCLIN_SpCG1C-like_rpt1"/>
    <property type="match status" value="1"/>
</dbReference>
<reference evidence="6 7" key="1">
    <citation type="submission" date="2017-05" db="EMBL/GenBank/DDBJ databases">
        <title>Draft genome sequence of Elsinoe australis.</title>
        <authorList>
            <person name="Cheng Q."/>
        </authorList>
    </citation>
    <scope>NUCLEOTIDE SEQUENCE [LARGE SCALE GENOMIC DNA]</scope>
    <source>
        <strain evidence="6 7">NL1</strain>
    </source>
</reference>
<dbReference type="Proteomes" id="UP000243723">
    <property type="component" value="Unassembled WGS sequence"/>
</dbReference>
<feature type="region of interest" description="Disordered" evidence="4">
    <location>
        <begin position="1"/>
        <end position="25"/>
    </location>
</feature>
<feature type="domain" description="Cyclin-like" evidence="5">
    <location>
        <begin position="66"/>
        <end position="172"/>
    </location>
</feature>
<dbReference type="GO" id="GO:0006357">
    <property type="term" value="P:regulation of transcription by RNA polymerase II"/>
    <property type="evidence" value="ECO:0007669"/>
    <property type="project" value="InterPro"/>
</dbReference>
<dbReference type="SMART" id="SM00385">
    <property type="entry name" value="CYCLIN"/>
    <property type="match status" value="2"/>
</dbReference>
<dbReference type="InterPro" id="IPR013763">
    <property type="entry name" value="Cyclin-like_dom"/>
</dbReference>
<feature type="compositionally biased region" description="Basic and acidic residues" evidence="4">
    <location>
        <begin position="366"/>
        <end position="390"/>
    </location>
</feature>
<organism evidence="6 7">
    <name type="scientific">Elsinoe australis</name>
    <dbReference type="NCBI Taxonomy" id="40998"/>
    <lineage>
        <taxon>Eukaryota</taxon>
        <taxon>Fungi</taxon>
        <taxon>Dikarya</taxon>
        <taxon>Ascomycota</taxon>
        <taxon>Pezizomycotina</taxon>
        <taxon>Dothideomycetes</taxon>
        <taxon>Dothideomycetidae</taxon>
        <taxon>Myriangiales</taxon>
        <taxon>Elsinoaceae</taxon>
        <taxon>Elsinoe</taxon>
    </lineage>
</organism>
<name>A0A2P7Z7J0_9PEZI</name>
<evidence type="ECO:0000256" key="2">
    <source>
        <dbReference type="ARBA" id="ARBA00014912"/>
    </source>
</evidence>
<dbReference type="STRING" id="40998.A0A2P7Z7J0"/>
<feature type="compositionally biased region" description="Acidic residues" evidence="4">
    <location>
        <begin position="411"/>
        <end position="420"/>
    </location>
</feature>
<gene>
    <name evidence="6" type="ORF">B9Z65_164</name>
</gene>
<dbReference type="AlphaFoldDB" id="A0A2P7Z7J0"/>
<comment type="similarity">
    <text evidence="1">Belongs to the cyclin family. Cyclin C subfamily.</text>
</comment>
<dbReference type="PANTHER" id="PTHR10026">
    <property type="entry name" value="CYCLIN"/>
    <property type="match status" value="1"/>
</dbReference>
<proteinExistence type="inferred from homology"/>
<feature type="region of interest" description="Disordered" evidence="4">
    <location>
        <begin position="329"/>
        <end position="420"/>
    </location>
</feature>
<dbReference type="FunFam" id="1.10.472.10:FF:000072">
    <property type="entry name" value="Cyclin Pch1"/>
    <property type="match status" value="1"/>
</dbReference>
<protein>
    <recommendedName>
        <fullName evidence="2">RNA polymerase II holoenzyme cyclin-like subunit</fullName>
    </recommendedName>
</protein>
<dbReference type="Pfam" id="PF00134">
    <property type="entry name" value="Cyclin_N"/>
    <property type="match status" value="1"/>
</dbReference>
<keyword evidence="3" id="KW-0195">Cyclin</keyword>
<dbReference type="InterPro" id="IPR006671">
    <property type="entry name" value="Cyclin_N"/>
</dbReference>
<dbReference type="InterPro" id="IPR036915">
    <property type="entry name" value="Cyclin-like_sf"/>
</dbReference>
<evidence type="ECO:0000256" key="3">
    <source>
        <dbReference type="RuleBase" id="RU000383"/>
    </source>
</evidence>
<feature type="compositionally biased region" description="Polar residues" evidence="4">
    <location>
        <begin position="1"/>
        <end position="12"/>
    </location>
</feature>
<sequence length="420" mass="47092">MPPTALDTQLHASQPALRQRPKSPNRVLAEAEEQWIFEEDELSRTPSAQDGMSLEKEKELRAKGINFIRQVGIMLKLPELTLSTAAIFFNRYLMRMSLVDRPGMKALHHYTLGATCLFLATKVEESCRKMKDMVVACCRVAQKNPNLIIDEQSKDFWRWRDTILNNEDVLLETLCFDLTIEAPHKQLFEMLKYYQVEHNKALRNAAWAFVTDSNMTQLCLLCTSRTIAAAALYAGARLCSVRLPDTNSKPWWEEQGVTLREMIKAANYMSQNYEHPPQKGDGTAAMGNGNASIYVGLFTELDTPSPVQGDEVKENDPDFPWDRTRMREDDAEAAQAIGSPMALVPDFASSNDGRRGSTASVASLKRSREEESNGEARDGKKRRVGEERRPVNGKGEVNGKAAQAAAQEKDDASEEGEVEE</sequence>
<dbReference type="SUPFAM" id="SSF47954">
    <property type="entry name" value="Cyclin-like"/>
    <property type="match status" value="2"/>
</dbReference>
<dbReference type="GO" id="GO:0016538">
    <property type="term" value="F:cyclin-dependent protein serine/threonine kinase regulator activity"/>
    <property type="evidence" value="ECO:0007669"/>
    <property type="project" value="InterPro"/>
</dbReference>
<evidence type="ECO:0000313" key="7">
    <source>
        <dbReference type="Proteomes" id="UP000243723"/>
    </source>
</evidence>
<dbReference type="CDD" id="cd20546">
    <property type="entry name" value="CYCLIN_SpCG1C_ScCTK2-like_rpt2"/>
    <property type="match status" value="1"/>
</dbReference>
<dbReference type="Gene3D" id="1.10.472.10">
    <property type="entry name" value="Cyclin-like"/>
    <property type="match status" value="2"/>
</dbReference>
<evidence type="ECO:0000313" key="6">
    <source>
        <dbReference type="EMBL" id="PSK44184.1"/>
    </source>
</evidence>
<comment type="caution">
    <text evidence="6">The sequence shown here is derived from an EMBL/GenBank/DDBJ whole genome shotgun (WGS) entry which is preliminary data.</text>
</comment>